<evidence type="ECO:0000313" key="4">
    <source>
        <dbReference type="EMBL" id="SDK25706.1"/>
    </source>
</evidence>
<dbReference type="Proteomes" id="UP000198683">
    <property type="component" value="Unassembled WGS sequence"/>
</dbReference>
<dbReference type="InterPro" id="IPR016181">
    <property type="entry name" value="Acyl_CoA_acyltransferase"/>
</dbReference>
<dbReference type="RefSeq" id="WP_218128872.1">
    <property type="nucleotide sequence ID" value="NZ_FNFB01000006.1"/>
</dbReference>
<dbReference type="PANTHER" id="PTHR43877">
    <property type="entry name" value="AMINOALKYLPHOSPHONATE N-ACETYLTRANSFERASE-RELATED-RELATED"/>
    <property type="match status" value="1"/>
</dbReference>
<dbReference type="InterPro" id="IPR050832">
    <property type="entry name" value="Bact_Acetyltransf"/>
</dbReference>
<evidence type="ECO:0000313" key="5">
    <source>
        <dbReference type="Proteomes" id="UP000198683"/>
    </source>
</evidence>
<name>A0A1G9AEE1_9ACTN</name>
<feature type="domain" description="N-acetyltransferase" evidence="3">
    <location>
        <begin position="176"/>
        <end position="329"/>
    </location>
</feature>
<dbReference type="EMBL" id="FNFB01000006">
    <property type="protein sequence ID" value="SDK25706.1"/>
    <property type="molecule type" value="Genomic_DNA"/>
</dbReference>
<evidence type="ECO:0000259" key="3">
    <source>
        <dbReference type="PROSITE" id="PS51186"/>
    </source>
</evidence>
<evidence type="ECO:0000256" key="2">
    <source>
        <dbReference type="ARBA" id="ARBA00023315"/>
    </source>
</evidence>
<keyword evidence="5" id="KW-1185">Reference proteome</keyword>
<dbReference type="PROSITE" id="PS51186">
    <property type="entry name" value="GNAT"/>
    <property type="match status" value="2"/>
</dbReference>
<organism evidence="4 5">
    <name type="scientific">Nonomuraea maritima</name>
    <dbReference type="NCBI Taxonomy" id="683260"/>
    <lineage>
        <taxon>Bacteria</taxon>
        <taxon>Bacillati</taxon>
        <taxon>Actinomycetota</taxon>
        <taxon>Actinomycetes</taxon>
        <taxon>Streptosporangiales</taxon>
        <taxon>Streptosporangiaceae</taxon>
        <taxon>Nonomuraea</taxon>
    </lineage>
</organism>
<accession>A0A1G9AEE1</accession>
<keyword evidence="2" id="KW-0012">Acyltransferase</keyword>
<gene>
    <name evidence="4" type="ORF">SAMN05421874_106164</name>
</gene>
<dbReference type="AlphaFoldDB" id="A0A1G9AEE1"/>
<proteinExistence type="predicted"/>
<dbReference type="STRING" id="683260.SAMN05421874_106164"/>
<dbReference type="InterPro" id="IPR000182">
    <property type="entry name" value="GNAT_dom"/>
</dbReference>
<dbReference type="Pfam" id="PF13508">
    <property type="entry name" value="Acetyltransf_7"/>
    <property type="match status" value="1"/>
</dbReference>
<dbReference type="GO" id="GO:0016747">
    <property type="term" value="F:acyltransferase activity, transferring groups other than amino-acyl groups"/>
    <property type="evidence" value="ECO:0007669"/>
    <property type="project" value="InterPro"/>
</dbReference>
<protein>
    <submittedName>
        <fullName evidence="4">Mycothiol synthase</fullName>
    </submittedName>
</protein>
<dbReference type="Gene3D" id="3.40.630.30">
    <property type="match status" value="1"/>
</dbReference>
<keyword evidence="1" id="KW-0808">Transferase</keyword>
<reference evidence="4 5" key="1">
    <citation type="submission" date="2016-10" db="EMBL/GenBank/DDBJ databases">
        <authorList>
            <person name="de Groot N.N."/>
        </authorList>
    </citation>
    <scope>NUCLEOTIDE SEQUENCE [LARGE SCALE GENOMIC DNA]</scope>
    <source>
        <strain evidence="4 5">CGMCC 4.5681</strain>
    </source>
</reference>
<feature type="domain" description="N-acetyltransferase" evidence="3">
    <location>
        <begin position="11"/>
        <end position="173"/>
    </location>
</feature>
<sequence length="329" mass="36640">MGMRQRWPAGVEARPVEEAHAAAWAELLAAKEKADQNGEHYDADDLVEELRDPKLDAARDTIGLWADGQMVGYGAVRGRDAVVDVDRVMIEGAVHPEWRGRGIGRALVGWLTERGTALHEERWPGHDAEANIWVNSTNAPARDLLTGLGFEECRYFFDMTRPFDEPLLEPPVPDGLRLVAFDPAYDEALRLAHNEVFLDHWGSTPRDAETWRTWYTGARAFRGDLSYLVLDGDEIVAYVLGYEYVADTEATGVRDLYVGQVGTRRSYRGRGLAAATLARVMYEARRAGYAQASLGVDAANPTGALGLYERLGFHATRNFITYRLPLTEA</sequence>
<dbReference type="CDD" id="cd04301">
    <property type="entry name" value="NAT_SF"/>
    <property type="match status" value="2"/>
</dbReference>
<dbReference type="Pfam" id="PF00583">
    <property type="entry name" value="Acetyltransf_1"/>
    <property type="match status" value="1"/>
</dbReference>
<dbReference type="SUPFAM" id="SSF55729">
    <property type="entry name" value="Acyl-CoA N-acyltransferases (Nat)"/>
    <property type="match status" value="2"/>
</dbReference>
<evidence type="ECO:0000256" key="1">
    <source>
        <dbReference type="ARBA" id="ARBA00022679"/>
    </source>
</evidence>